<feature type="compositionally biased region" description="Acidic residues" evidence="1">
    <location>
        <begin position="218"/>
        <end position="229"/>
    </location>
</feature>
<evidence type="ECO:0000313" key="2">
    <source>
        <dbReference type="EMBL" id="GLF98614.1"/>
    </source>
</evidence>
<dbReference type="Proteomes" id="UP001291653">
    <property type="component" value="Unassembled WGS sequence"/>
</dbReference>
<dbReference type="EMBL" id="BSBI01000015">
    <property type="protein sequence ID" value="GLF98614.1"/>
    <property type="molecule type" value="Genomic_DNA"/>
</dbReference>
<feature type="region of interest" description="Disordered" evidence="1">
    <location>
        <begin position="201"/>
        <end position="241"/>
    </location>
</feature>
<sequence length="422" mass="46419">MERTAALRLDAEWTKVRTGRAGVPPGERERMLLDLISALTPHATNDPDLTARLSLRYADLARHHFDAGRRAKALRAVAEAIRRCAGPARHDEEHARWYARALLSQAVYLAEPLSDELGLPRYAFPERGERPPAGARADGLAALDATRRALAVWEGLDSGDPRNREGLAQARAFLGDRLEELGDPVTAVAWAVRAEREFEALQEQEQERGRGQGQGTDTTDDTDGTDTADDPLPGMAGSRHANTLEHLSDQLTRRLRRCRFQGGLTRLRAEDLLPERLLPLAVVAARVAGVAQGTIARELRVPPAEVARILRAHCWRAVWRFDTRAAPDTPWTPMPYPWRGMDAVTDRSAAEVAAELTDALLTGPDRPGEATHWRIAVWWEDEGRPEGACFRRTHTPPHGPGLPPGTYADGGLAPRGTPQPPP</sequence>
<proteinExistence type="predicted"/>
<evidence type="ECO:0000256" key="1">
    <source>
        <dbReference type="SAM" id="MobiDB-lite"/>
    </source>
</evidence>
<accession>A0ABQ5P7Q8</accession>
<gene>
    <name evidence="2" type="ORF">SYYSPA8_29975</name>
</gene>
<evidence type="ECO:0000313" key="3">
    <source>
        <dbReference type="Proteomes" id="UP001291653"/>
    </source>
</evidence>
<feature type="region of interest" description="Disordered" evidence="1">
    <location>
        <begin position="388"/>
        <end position="422"/>
    </location>
</feature>
<name>A0ABQ5P7Q8_9ACTN</name>
<dbReference type="RefSeq" id="WP_323450584.1">
    <property type="nucleotide sequence ID" value="NZ_BSBI01000015.1"/>
</dbReference>
<organism evidence="2 3">
    <name type="scientific">Streptomyces yaizuensis</name>
    <dbReference type="NCBI Taxonomy" id="2989713"/>
    <lineage>
        <taxon>Bacteria</taxon>
        <taxon>Bacillati</taxon>
        <taxon>Actinomycetota</taxon>
        <taxon>Actinomycetes</taxon>
        <taxon>Kitasatosporales</taxon>
        <taxon>Streptomycetaceae</taxon>
        <taxon>Streptomyces</taxon>
    </lineage>
</organism>
<feature type="compositionally biased region" description="Basic and acidic residues" evidence="1">
    <location>
        <begin position="201"/>
        <end position="210"/>
    </location>
</feature>
<protein>
    <submittedName>
        <fullName evidence="2">Uncharacterized protein</fullName>
    </submittedName>
</protein>
<comment type="caution">
    <text evidence="2">The sequence shown here is derived from an EMBL/GenBank/DDBJ whole genome shotgun (WGS) entry which is preliminary data.</text>
</comment>
<reference evidence="2 3" key="1">
    <citation type="submission" date="2022-10" db="EMBL/GenBank/DDBJ databases">
        <title>Draft genome sequence of Streptomyces sp. YSPA8.</title>
        <authorList>
            <person name="Moriuchi R."/>
            <person name="Dohra H."/>
            <person name="Yamamura H."/>
            <person name="Kodani S."/>
        </authorList>
    </citation>
    <scope>NUCLEOTIDE SEQUENCE [LARGE SCALE GENOMIC DNA]</scope>
    <source>
        <strain evidence="2 3">YSPA8</strain>
    </source>
</reference>
<keyword evidence="3" id="KW-1185">Reference proteome</keyword>